<evidence type="ECO:0000313" key="10">
    <source>
        <dbReference type="EMBL" id="MBL6818402.1"/>
    </source>
</evidence>
<keyword evidence="4 7" id="KW-0521">NADP</keyword>
<gene>
    <name evidence="7 10" type="primary">zwf</name>
    <name evidence="10" type="ORF">ISQ64_03245</name>
</gene>
<comment type="similarity">
    <text evidence="2 7">Belongs to the glucose-6-phosphate dehydrogenase family.</text>
</comment>
<dbReference type="PRINTS" id="PR00079">
    <property type="entry name" value="G6PDHDRGNASE"/>
</dbReference>
<dbReference type="AlphaFoldDB" id="A0A937IGM1"/>
<comment type="caution">
    <text evidence="7">Lacks conserved residue(s) required for the propagation of feature annotation.</text>
</comment>
<dbReference type="EC" id="1.1.1.49" evidence="7"/>
<dbReference type="NCBIfam" id="NF009492">
    <property type="entry name" value="PRK12853.1-3"/>
    <property type="match status" value="1"/>
</dbReference>
<comment type="caution">
    <text evidence="10">The sequence shown here is derived from an EMBL/GenBank/DDBJ whole genome shotgun (WGS) entry which is preliminary data.</text>
</comment>
<evidence type="ECO:0000313" key="11">
    <source>
        <dbReference type="Proteomes" id="UP000711391"/>
    </source>
</evidence>
<dbReference type="Proteomes" id="UP000711391">
    <property type="component" value="Unassembled WGS sequence"/>
</dbReference>
<dbReference type="GO" id="GO:0004345">
    <property type="term" value="F:glucose-6-phosphate dehydrogenase activity"/>
    <property type="evidence" value="ECO:0007669"/>
    <property type="project" value="UniProtKB-UniRule"/>
</dbReference>
<dbReference type="GO" id="GO:0050661">
    <property type="term" value="F:NADP binding"/>
    <property type="evidence" value="ECO:0007669"/>
    <property type="project" value="UniProtKB-UniRule"/>
</dbReference>
<evidence type="ECO:0000256" key="2">
    <source>
        <dbReference type="ARBA" id="ARBA00009975"/>
    </source>
</evidence>
<protein>
    <recommendedName>
        <fullName evidence="7">Glucose-6-phosphate 1-dehydrogenase</fullName>
        <shortName evidence="7">G6PD</shortName>
        <ecNumber evidence="7">1.1.1.49</ecNumber>
    </recommendedName>
</protein>
<sequence length="486" mass="55475">MDINTFNLYLFGGTGDLSNRKLIPAMFSQETLGNIDKESQIIGLGSREISKEEYTQIVKNSLEKYFPSFKDYEEAWTRFGQRLNYIKLDICSSEDWKNINNIPKDRPVVYYLATPPNLYKQISTSLKENNLIEDNCRVVVEKPIGTNLETAQDINNSLSAGFDESQIYRIDHYLGKEAVQNLLALRFANTIFEKSWSNSAIDHIQITVAEDLGVEDRGGYYDETGALRDMVQNHLLQILCLIAMEPPVSIQSESVRDEKLKVLKSLAPFTEETIGINSVRAQYLDGISKGQAACAYIDEEGVAAENNTETFVALKLEINNWRWSGVPFYLRTGKRMHSKSSEIVVRYKAVPHNIFSKEASLKADQLVLRIHPDEGIDLKLNTKKPGVSGYDLEELPLDLNLHDYHELGHQDCYERLLLDVIRGNPSLFVRRDEIEASWKWIDNIINLWESEDVPMEEYISGGWGPSNADLLLKRDFRSWKNGSSKK</sequence>
<proteinExistence type="inferred from homology"/>
<feature type="active site" description="Proton acceptor" evidence="7">
    <location>
        <position position="234"/>
    </location>
</feature>
<keyword evidence="6 7" id="KW-0119">Carbohydrate metabolism</keyword>
<feature type="domain" description="Glucose-6-phosphate dehydrogenase C-terminal" evidence="9">
    <location>
        <begin position="183"/>
        <end position="480"/>
    </location>
</feature>
<dbReference type="HAMAP" id="MF_00966">
    <property type="entry name" value="G6PD"/>
    <property type="match status" value="1"/>
</dbReference>
<feature type="binding site" evidence="7">
    <location>
        <position position="176"/>
    </location>
    <ligand>
        <name>substrate</name>
    </ligand>
</feature>
<comment type="catalytic activity">
    <reaction evidence="7">
        <text>D-glucose 6-phosphate + NADP(+) = 6-phospho-D-glucono-1,5-lactone + NADPH + H(+)</text>
        <dbReference type="Rhea" id="RHEA:15841"/>
        <dbReference type="ChEBI" id="CHEBI:15378"/>
        <dbReference type="ChEBI" id="CHEBI:57783"/>
        <dbReference type="ChEBI" id="CHEBI:57955"/>
        <dbReference type="ChEBI" id="CHEBI:58349"/>
        <dbReference type="ChEBI" id="CHEBI:61548"/>
        <dbReference type="EC" id="1.1.1.49"/>
    </reaction>
</comment>
<evidence type="ECO:0000256" key="1">
    <source>
        <dbReference type="ARBA" id="ARBA00004937"/>
    </source>
</evidence>
<comment type="function">
    <text evidence="7">Catalyzes the oxidation of glucose 6-phosphate to 6-phosphogluconolactone.</text>
</comment>
<feature type="binding site" evidence="7">
    <location>
        <position position="210"/>
    </location>
    <ligand>
        <name>substrate</name>
    </ligand>
</feature>
<dbReference type="InterPro" id="IPR022675">
    <property type="entry name" value="G6P_DH_C"/>
</dbReference>
<dbReference type="GO" id="GO:0005829">
    <property type="term" value="C:cytosol"/>
    <property type="evidence" value="ECO:0007669"/>
    <property type="project" value="TreeGrafter"/>
</dbReference>
<organism evidence="10 11">
    <name type="scientific">SAR86 cluster bacterium</name>
    <dbReference type="NCBI Taxonomy" id="2030880"/>
    <lineage>
        <taxon>Bacteria</taxon>
        <taxon>Pseudomonadati</taxon>
        <taxon>Pseudomonadota</taxon>
        <taxon>Gammaproteobacteria</taxon>
        <taxon>SAR86 cluster</taxon>
    </lineage>
</organism>
<dbReference type="InterPro" id="IPR019796">
    <property type="entry name" value="G6P_DH_AS"/>
</dbReference>
<feature type="binding site" evidence="7">
    <location>
        <position position="142"/>
    </location>
    <ligand>
        <name>NADP(+)</name>
        <dbReference type="ChEBI" id="CHEBI:58349"/>
    </ligand>
</feature>
<dbReference type="PANTHER" id="PTHR23429">
    <property type="entry name" value="GLUCOSE-6-PHOSPHATE 1-DEHYDROGENASE G6PD"/>
    <property type="match status" value="1"/>
</dbReference>
<feature type="binding site" evidence="7">
    <location>
        <position position="229"/>
    </location>
    <ligand>
        <name>substrate</name>
    </ligand>
</feature>
<dbReference type="InterPro" id="IPR022674">
    <property type="entry name" value="G6P_DH_NAD-bd"/>
</dbReference>
<dbReference type="GO" id="GO:0006006">
    <property type="term" value="P:glucose metabolic process"/>
    <property type="evidence" value="ECO:0007669"/>
    <property type="project" value="UniProtKB-KW"/>
</dbReference>
<comment type="pathway">
    <text evidence="1 7">Carbohydrate degradation; pentose phosphate pathway; D-ribulose 5-phosphate from D-glucose 6-phosphate (oxidative stage): step 1/3.</text>
</comment>
<dbReference type="InterPro" id="IPR001282">
    <property type="entry name" value="G6P_DH"/>
</dbReference>
<keyword evidence="3 7" id="KW-0313">Glucose metabolism</keyword>
<evidence type="ECO:0000259" key="8">
    <source>
        <dbReference type="Pfam" id="PF00479"/>
    </source>
</evidence>
<dbReference type="GO" id="GO:0009051">
    <property type="term" value="P:pentose-phosphate shunt, oxidative branch"/>
    <property type="evidence" value="ECO:0007669"/>
    <property type="project" value="TreeGrafter"/>
</dbReference>
<evidence type="ECO:0000259" key="9">
    <source>
        <dbReference type="Pfam" id="PF02781"/>
    </source>
</evidence>
<dbReference type="SUPFAM" id="SSF51735">
    <property type="entry name" value="NAD(P)-binding Rossmann-fold domains"/>
    <property type="match status" value="1"/>
</dbReference>
<keyword evidence="5 7" id="KW-0560">Oxidoreductase</keyword>
<feature type="binding site" evidence="7">
    <location>
        <position position="339"/>
    </location>
    <ligand>
        <name>substrate</name>
    </ligand>
</feature>
<dbReference type="PIRSF" id="PIRSF000110">
    <property type="entry name" value="G6PD"/>
    <property type="match status" value="1"/>
</dbReference>
<dbReference type="SUPFAM" id="SSF55347">
    <property type="entry name" value="Glyceraldehyde-3-phosphate dehydrogenase-like, C-terminal domain"/>
    <property type="match status" value="1"/>
</dbReference>
<reference evidence="10" key="1">
    <citation type="submission" date="2020-10" db="EMBL/GenBank/DDBJ databases">
        <title>Microbiome of the Black Sea water column analyzed by genome centric metagenomics.</title>
        <authorList>
            <person name="Cabello-Yeves P.J."/>
            <person name="Callieri C."/>
            <person name="Picazo A."/>
            <person name="Mehrshad M."/>
            <person name="Haro-Moreno J.M."/>
            <person name="Roda-Garcia J."/>
            <person name="Dzembekova N."/>
            <person name="Slabakova V."/>
            <person name="Slabakova N."/>
            <person name="Moncheva S."/>
            <person name="Rodriguez-Valera F."/>
        </authorList>
    </citation>
    <scope>NUCLEOTIDE SEQUENCE</scope>
    <source>
        <strain evidence="10">BS307-5m-G50</strain>
    </source>
</reference>
<dbReference type="PANTHER" id="PTHR23429:SF0">
    <property type="entry name" value="GLUCOSE-6-PHOSPHATE 1-DEHYDROGENASE"/>
    <property type="match status" value="1"/>
</dbReference>
<dbReference type="EMBL" id="JADHQD010000015">
    <property type="protein sequence ID" value="MBL6818402.1"/>
    <property type="molecule type" value="Genomic_DNA"/>
</dbReference>
<dbReference type="Gene3D" id="3.30.360.10">
    <property type="entry name" value="Dihydrodipicolinate Reductase, domain 2"/>
    <property type="match status" value="1"/>
</dbReference>
<accession>A0A937IGM1</accession>
<feature type="binding site" evidence="7">
    <location>
        <position position="334"/>
    </location>
    <ligand>
        <name>substrate</name>
    </ligand>
</feature>
<dbReference type="NCBIfam" id="TIGR00871">
    <property type="entry name" value="zwf"/>
    <property type="match status" value="1"/>
</dbReference>
<evidence type="ECO:0000256" key="3">
    <source>
        <dbReference type="ARBA" id="ARBA00022526"/>
    </source>
</evidence>
<feature type="binding site" evidence="7">
    <location>
        <position position="172"/>
    </location>
    <ligand>
        <name>substrate</name>
    </ligand>
</feature>
<feature type="domain" description="Glucose-6-phosphate dehydrogenase NAD-binding" evidence="8">
    <location>
        <begin position="10"/>
        <end position="181"/>
    </location>
</feature>
<feature type="binding site" evidence="7">
    <location>
        <begin position="89"/>
        <end position="90"/>
    </location>
    <ligand>
        <name>NADP(+)</name>
        <dbReference type="ChEBI" id="CHEBI:58349"/>
    </ligand>
</feature>
<dbReference type="Gene3D" id="3.40.50.720">
    <property type="entry name" value="NAD(P)-binding Rossmann-like Domain"/>
    <property type="match status" value="1"/>
</dbReference>
<dbReference type="Pfam" id="PF00479">
    <property type="entry name" value="G6PD_N"/>
    <property type="match status" value="1"/>
</dbReference>
<evidence type="ECO:0000256" key="6">
    <source>
        <dbReference type="ARBA" id="ARBA00023277"/>
    </source>
</evidence>
<dbReference type="InterPro" id="IPR036291">
    <property type="entry name" value="NAD(P)-bd_dom_sf"/>
</dbReference>
<evidence type="ECO:0000256" key="5">
    <source>
        <dbReference type="ARBA" id="ARBA00023002"/>
    </source>
</evidence>
<feature type="binding site" evidence="7">
    <location>
        <position position="46"/>
    </location>
    <ligand>
        <name>NADP(+)</name>
        <dbReference type="ChEBI" id="CHEBI:58349"/>
    </ligand>
</feature>
<evidence type="ECO:0000256" key="4">
    <source>
        <dbReference type="ARBA" id="ARBA00022857"/>
    </source>
</evidence>
<name>A0A937IGM1_9GAMM</name>
<dbReference type="PROSITE" id="PS00069">
    <property type="entry name" value="G6P_DEHYDROGENASE"/>
    <property type="match status" value="1"/>
</dbReference>
<evidence type="ECO:0000256" key="7">
    <source>
        <dbReference type="HAMAP-Rule" id="MF_00966"/>
    </source>
</evidence>
<dbReference type="Pfam" id="PF02781">
    <property type="entry name" value="G6PD_C"/>
    <property type="match status" value="1"/>
</dbReference>